<comment type="caution">
    <text evidence="5">The sequence shown here is derived from an EMBL/GenBank/DDBJ whole genome shotgun (WGS) entry which is preliminary data.</text>
</comment>
<organism evidence="5 6">
    <name type="scientific">Gnathostoma spinigerum</name>
    <dbReference type="NCBI Taxonomy" id="75299"/>
    <lineage>
        <taxon>Eukaryota</taxon>
        <taxon>Metazoa</taxon>
        <taxon>Ecdysozoa</taxon>
        <taxon>Nematoda</taxon>
        <taxon>Chromadorea</taxon>
        <taxon>Rhabditida</taxon>
        <taxon>Spirurina</taxon>
        <taxon>Gnathostomatomorpha</taxon>
        <taxon>Gnathostomatoidea</taxon>
        <taxon>Gnathostomatidae</taxon>
        <taxon>Gnathostoma</taxon>
    </lineage>
</organism>
<dbReference type="Gene3D" id="2.30.42.10">
    <property type="match status" value="1"/>
</dbReference>
<dbReference type="PANTHER" id="PTHR46227:SF2">
    <property type="entry name" value="FI03335P"/>
    <property type="match status" value="1"/>
</dbReference>
<feature type="domain" description="PDZ" evidence="4">
    <location>
        <begin position="244"/>
        <end position="316"/>
    </location>
</feature>
<dbReference type="GO" id="GO:0005737">
    <property type="term" value="C:cytoplasm"/>
    <property type="evidence" value="ECO:0007669"/>
    <property type="project" value="UniProtKB-SubCell"/>
</dbReference>
<evidence type="ECO:0000256" key="1">
    <source>
        <dbReference type="ARBA" id="ARBA00004496"/>
    </source>
</evidence>
<evidence type="ECO:0000313" key="6">
    <source>
        <dbReference type="Proteomes" id="UP001608902"/>
    </source>
</evidence>
<evidence type="ECO:0000256" key="3">
    <source>
        <dbReference type="ARBA" id="ARBA00022737"/>
    </source>
</evidence>
<keyword evidence="6" id="KW-1185">Reference proteome</keyword>
<evidence type="ECO:0000259" key="4">
    <source>
        <dbReference type="PROSITE" id="PS50106"/>
    </source>
</evidence>
<dbReference type="EMBL" id="JBGFUD010001665">
    <property type="protein sequence ID" value="MFH4976596.1"/>
    <property type="molecule type" value="Genomic_DNA"/>
</dbReference>
<proteinExistence type="predicted"/>
<dbReference type="Proteomes" id="UP001608902">
    <property type="component" value="Unassembled WGS sequence"/>
</dbReference>
<name>A0ABD6EAF0_9BILA</name>
<comment type="subcellular location">
    <subcellularLocation>
        <location evidence="1">Cytoplasm</location>
    </subcellularLocation>
</comment>
<protein>
    <recommendedName>
        <fullName evidence="4">PDZ domain-containing protein</fullName>
    </recommendedName>
</protein>
<dbReference type="SUPFAM" id="SSF50156">
    <property type="entry name" value="PDZ domain-like"/>
    <property type="match status" value="1"/>
</dbReference>
<dbReference type="InterPro" id="IPR036034">
    <property type="entry name" value="PDZ_sf"/>
</dbReference>
<dbReference type="InterPro" id="IPR043545">
    <property type="entry name" value="GRIP1/2"/>
</dbReference>
<keyword evidence="3" id="KW-0677">Repeat</keyword>
<dbReference type="AlphaFoldDB" id="A0ABD6EAF0"/>
<accession>A0ABD6EAF0</accession>
<dbReference type="PROSITE" id="PS50106">
    <property type="entry name" value="PDZ"/>
    <property type="match status" value="1"/>
</dbReference>
<dbReference type="SMART" id="SM00228">
    <property type="entry name" value="PDZ"/>
    <property type="match status" value="1"/>
</dbReference>
<reference evidence="5 6" key="1">
    <citation type="submission" date="2024-08" db="EMBL/GenBank/DDBJ databases">
        <title>Gnathostoma spinigerum genome.</title>
        <authorList>
            <person name="Gonzalez-Bertolin B."/>
            <person name="Monzon S."/>
            <person name="Zaballos A."/>
            <person name="Jimenez P."/>
            <person name="Dekumyoy P."/>
            <person name="Varona S."/>
            <person name="Cuesta I."/>
            <person name="Sumanam S."/>
            <person name="Adisakwattana P."/>
            <person name="Gasser R.B."/>
            <person name="Hernandez-Gonzalez A."/>
            <person name="Young N.D."/>
            <person name="Perteguer M.J."/>
        </authorList>
    </citation>
    <scope>NUCLEOTIDE SEQUENCE [LARGE SCALE GENOMIC DNA]</scope>
    <source>
        <strain evidence="5">AL3</strain>
        <tissue evidence="5">Liver</tissue>
    </source>
</reference>
<gene>
    <name evidence="5" type="ORF">AB6A40_003305</name>
</gene>
<keyword evidence="2" id="KW-0963">Cytoplasm</keyword>
<evidence type="ECO:0000256" key="2">
    <source>
        <dbReference type="ARBA" id="ARBA00022490"/>
    </source>
</evidence>
<evidence type="ECO:0000313" key="5">
    <source>
        <dbReference type="EMBL" id="MFH4976596.1"/>
    </source>
</evidence>
<dbReference type="InterPro" id="IPR001478">
    <property type="entry name" value="PDZ"/>
</dbReference>
<sequence length="353" mass="37896">MVTVGVSGVDHGDWDSGLSSTTDTGTAECYVCRKSTATSKDDWMKILEALETVGEAEMLKKLEDSILCASVPMCSHYRSIPVSKQVASSYQKTPFTVSSLLVNYTTNANSPPQLANSNLRQPILRPTSPHLMFQSASPSLGSDICMSSLSSDVISTSTTMFEMSSATPCTKTSFYDQPSDRSRLSMIFKHLEENEANSVHVDNPSNSNFDSLKPCTSASDAFLHDFTTKNSSSLLDRPSGTTHRVILHKDAATGGFGFSVSDGTGDNPGVFINAILPGGVADKSGLIRPFDKILKVNDTSLQYLDCDLAVPLLSASKIDLLLYRDASLRNARDDDEVSSCVGSISLSLKDSAV</sequence>
<dbReference type="Pfam" id="PF00595">
    <property type="entry name" value="PDZ"/>
    <property type="match status" value="1"/>
</dbReference>
<dbReference type="PANTHER" id="PTHR46227">
    <property type="entry name" value="GLUTAMATE RECEPTOR-INTERACTING PROTEIN GRIP"/>
    <property type="match status" value="1"/>
</dbReference>